<dbReference type="Pfam" id="PF01128">
    <property type="entry name" value="IspD"/>
    <property type="match status" value="1"/>
</dbReference>
<evidence type="ECO:0000313" key="6">
    <source>
        <dbReference type="Proteomes" id="UP000655830"/>
    </source>
</evidence>
<dbReference type="HAMAP" id="MF_00108">
    <property type="entry name" value="IspD"/>
    <property type="match status" value="1"/>
</dbReference>
<feature type="site" description="Transition state stabilizer" evidence="4">
    <location>
        <position position="16"/>
    </location>
</feature>
<reference evidence="5" key="1">
    <citation type="submission" date="2020-08" db="EMBL/GenBank/DDBJ databases">
        <title>Genome public.</title>
        <authorList>
            <person name="Liu C."/>
            <person name="Sun Q."/>
        </authorList>
    </citation>
    <scope>NUCLEOTIDE SEQUENCE</scope>
    <source>
        <strain evidence="5">NSJ-12</strain>
    </source>
</reference>
<dbReference type="CDD" id="cd02516">
    <property type="entry name" value="CDP-ME_synthetase"/>
    <property type="match status" value="1"/>
</dbReference>
<comment type="similarity">
    <text evidence="4">Belongs to the IspD/TarI cytidylyltransferase family. IspD subfamily.</text>
</comment>
<keyword evidence="2 4" id="KW-0548">Nucleotidyltransferase</keyword>
<evidence type="ECO:0000256" key="2">
    <source>
        <dbReference type="ARBA" id="ARBA00022695"/>
    </source>
</evidence>
<dbReference type="EMBL" id="JACRSY010000034">
    <property type="protein sequence ID" value="MBC8580995.1"/>
    <property type="molecule type" value="Genomic_DNA"/>
</dbReference>
<evidence type="ECO:0000256" key="1">
    <source>
        <dbReference type="ARBA" id="ARBA00022679"/>
    </source>
</evidence>
<comment type="pathway">
    <text evidence="4">Isoprenoid biosynthesis; isopentenyl diphosphate biosynthesis via DXP pathway; isopentenyl diphosphate from 1-deoxy-D-xylulose 5-phosphate: step 2/6.</text>
</comment>
<comment type="catalytic activity">
    <reaction evidence="4">
        <text>2-C-methyl-D-erythritol 4-phosphate + CTP + H(+) = 4-CDP-2-C-methyl-D-erythritol + diphosphate</text>
        <dbReference type="Rhea" id="RHEA:13429"/>
        <dbReference type="ChEBI" id="CHEBI:15378"/>
        <dbReference type="ChEBI" id="CHEBI:33019"/>
        <dbReference type="ChEBI" id="CHEBI:37563"/>
        <dbReference type="ChEBI" id="CHEBI:57823"/>
        <dbReference type="ChEBI" id="CHEBI:58262"/>
        <dbReference type="EC" id="2.7.7.60"/>
    </reaction>
</comment>
<dbReference type="InterPro" id="IPR050088">
    <property type="entry name" value="IspD/TarI_cytidylyltransf_bact"/>
</dbReference>
<proteinExistence type="inferred from homology"/>
<dbReference type="GO" id="GO:0050518">
    <property type="term" value="F:2-C-methyl-D-erythritol 4-phosphate cytidylyltransferase activity"/>
    <property type="evidence" value="ECO:0007669"/>
    <property type="project" value="UniProtKB-UniRule"/>
</dbReference>
<evidence type="ECO:0000313" key="5">
    <source>
        <dbReference type="EMBL" id="MBC8580995.1"/>
    </source>
</evidence>
<name>A0A926EM55_9FIRM</name>
<dbReference type="Proteomes" id="UP000655830">
    <property type="component" value="Unassembled WGS sequence"/>
</dbReference>
<feature type="site" description="Positions MEP for the nucleophilic attack" evidence="4">
    <location>
        <position position="212"/>
    </location>
</feature>
<dbReference type="SUPFAM" id="SSF53448">
    <property type="entry name" value="Nucleotide-diphospho-sugar transferases"/>
    <property type="match status" value="1"/>
</dbReference>
<accession>A0A926EM55</accession>
<sequence>MKYISAIVVAGGSGSRMGTSTKKQYLKIKDKEILVYTVECFQNMPEIQEIVVVTGKEDITYVEKLLKDTYKLNKVSYIVAGGKERQDSVYNGIQAADEKSDYLVIHDGARPLITKEVVRAGLDMAYAHRASIIAVPVKDTIKLVSKDGKVEDTPDRSSLWSVQTPQIFEKELIIHAHEYAKEHGLSVTDDSMLVEAIGVPVYIVEGEYTNIKITTPEDLIIAEKML</sequence>
<dbReference type="InterPro" id="IPR029044">
    <property type="entry name" value="Nucleotide-diphossugar_trans"/>
</dbReference>
<feature type="site" description="Positions MEP for the nucleophilic attack" evidence="4">
    <location>
        <position position="156"/>
    </location>
</feature>
<dbReference type="InterPro" id="IPR034683">
    <property type="entry name" value="IspD/TarI"/>
</dbReference>
<organism evidence="5 6">
    <name type="scientific">Zhenhengia yiwuensis</name>
    <dbReference type="NCBI Taxonomy" id="2763666"/>
    <lineage>
        <taxon>Bacteria</taxon>
        <taxon>Bacillati</taxon>
        <taxon>Bacillota</taxon>
        <taxon>Clostridia</taxon>
        <taxon>Lachnospirales</taxon>
        <taxon>Lachnospiraceae</taxon>
        <taxon>Zhenhengia</taxon>
    </lineage>
</organism>
<dbReference type="NCBIfam" id="TIGR00453">
    <property type="entry name" value="ispD"/>
    <property type="match status" value="1"/>
</dbReference>
<comment type="caution">
    <text evidence="5">The sequence shown here is derived from an EMBL/GenBank/DDBJ whole genome shotgun (WGS) entry which is preliminary data.</text>
</comment>
<dbReference type="RefSeq" id="WP_249333689.1">
    <property type="nucleotide sequence ID" value="NZ_JACRSY010000034.1"/>
</dbReference>
<dbReference type="FunFam" id="3.90.550.10:FF:000003">
    <property type="entry name" value="2-C-methyl-D-erythritol 4-phosphate cytidylyltransferase"/>
    <property type="match status" value="1"/>
</dbReference>
<gene>
    <name evidence="4 5" type="primary">ispD</name>
    <name evidence="5" type="ORF">H8718_15880</name>
</gene>
<protein>
    <recommendedName>
        <fullName evidence="4">2-C-methyl-D-erythritol 4-phosphate cytidylyltransferase</fullName>
        <ecNumber evidence="4">2.7.7.60</ecNumber>
    </recommendedName>
    <alternativeName>
        <fullName evidence="4">4-diphosphocytidyl-2C-methyl-D-erythritol synthase</fullName>
    </alternativeName>
    <alternativeName>
        <fullName evidence="4">MEP cytidylyltransferase</fullName>
        <shortName evidence="4">MCT</shortName>
    </alternativeName>
</protein>
<feature type="site" description="Transition state stabilizer" evidence="4">
    <location>
        <position position="23"/>
    </location>
</feature>
<dbReference type="GO" id="GO:0019288">
    <property type="term" value="P:isopentenyl diphosphate biosynthetic process, methylerythritol 4-phosphate pathway"/>
    <property type="evidence" value="ECO:0007669"/>
    <property type="project" value="UniProtKB-UniRule"/>
</dbReference>
<dbReference type="PANTHER" id="PTHR32125:SF4">
    <property type="entry name" value="2-C-METHYL-D-ERYTHRITOL 4-PHOSPHATE CYTIDYLYLTRANSFERASE, CHLOROPLASTIC"/>
    <property type="match status" value="1"/>
</dbReference>
<dbReference type="PANTHER" id="PTHR32125">
    <property type="entry name" value="2-C-METHYL-D-ERYTHRITOL 4-PHOSPHATE CYTIDYLYLTRANSFERASE, CHLOROPLASTIC"/>
    <property type="match status" value="1"/>
</dbReference>
<comment type="function">
    <text evidence="4">Catalyzes the formation of 4-diphosphocytidyl-2-C-methyl-D-erythritol from CTP and 2-C-methyl-D-erythritol 4-phosphate (MEP).</text>
</comment>
<keyword evidence="1 4" id="KW-0808">Transferase</keyword>
<keyword evidence="3 4" id="KW-0414">Isoprene biosynthesis</keyword>
<keyword evidence="6" id="KW-1185">Reference proteome</keyword>
<dbReference type="Gene3D" id="3.90.550.10">
    <property type="entry name" value="Spore Coat Polysaccharide Biosynthesis Protein SpsA, Chain A"/>
    <property type="match status" value="1"/>
</dbReference>
<evidence type="ECO:0000256" key="4">
    <source>
        <dbReference type="HAMAP-Rule" id="MF_00108"/>
    </source>
</evidence>
<dbReference type="EC" id="2.7.7.60" evidence="4"/>
<evidence type="ECO:0000256" key="3">
    <source>
        <dbReference type="ARBA" id="ARBA00023229"/>
    </source>
</evidence>
<dbReference type="AlphaFoldDB" id="A0A926EM55"/>
<dbReference type="InterPro" id="IPR001228">
    <property type="entry name" value="IspD"/>
</dbReference>